<comment type="caution">
    <text evidence="1">The sequence shown here is derived from an EMBL/GenBank/DDBJ whole genome shotgun (WGS) entry which is preliminary data.</text>
</comment>
<accession>A0A0F9HTT0</accession>
<sequence length="186" mass="19362">MGTSNLISVGTTLQDLRRAVQKLASLKLNADSAITFGSITLDNLTANRLTYADADKLLSSVADLTTWVAGTTNQISIADDGDGSITLSTPQDIHTGASPTFAGLTILSPAPILVFQDSNSLGAASIGYIEWRDSGGGRAGFLGNNSSGNDDLYWKNEQGGNIGIETTGAGEFQIFANTVIPDDGYI</sequence>
<reference evidence="1" key="1">
    <citation type="journal article" date="2015" name="Nature">
        <title>Complex archaea that bridge the gap between prokaryotes and eukaryotes.</title>
        <authorList>
            <person name="Spang A."/>
            <person name="Saw J.H."/>
            <person name="Jorgensen S.L."/>
            <person name="Zaremba-Niedzwiedzka K."/>
            <person name="Martijn J."/>
            <person name="Lind A.E."/>
            <person name="van Eijk R."/>
            <person name="Schleper C."/>
            <person name="Guy L."/>
            <person name="Ettema T.J."/>
        </authorList>
    </citation>
    <scope>NUCLEOTIDE SEQUENCE</scope>
</reference>
<evidence type="ECO:0000313" key="1">
    <source>
        <dbReference type="EMBL" id="KKL78542.1"/>
    </source>
</evidence>
<protein>
    <submittedName>
        <fullName evidence="1">Uncharacterized protein</fullName>
    </submittedName>
</protein>
<dbReference type="EMBL" id="LAZR01023423">
    <property type="protein sequence ID" value="KKL78542.1"/>
    <property type="molecule type" value="Genomic_DNA"/>
</dbReference>
<dbReference type="AlphaFoldDB" id="A0A0F9HTT0"/>
<proteinExistence type="predicted"/>
<organism evidence="1">
    <name type="scientific">marine sediment metagenome</name>
    <dbReference type="NCBI Taxonomy" id="412755"/>
    <lineage>
        <taxon>unclassified sequences</taxon>
        <taxon>metagenomes</taxon>
        <taxon>ecological metagenomes</taxon>
    </lineage>
</organism>
<gene>
    <name evidence="1" type="ORF">LCGC14_2023770</name>
</gene>
<feature type="non-terminal residue" evidence="1">
    <location>
        <position position="186"/>
    </location>
</feature>
<name>A0A0F9HTT0_9ZZZZ</name>